<dbReference type="AlphaFoldDB" id="A0A069S459"/>
<comment type="caution">
    <text evidence="5">The sequence shown here is derived from an EMBL/GenBank/DDBJ whole genome shotgun (WGS) entry which is preliminary data.</text>
</comment>
<evidence type="ECO:0000256" key="3">
    <source>
        <dbReference type="SAM" id="SignalP"/>
    </source>
</evidence>
<evidence type="ECO:0000256" key="1">
    <source>
        <dbReference type="ARBA" id="ARBA00004370"/>
    </source>
</evidence>
<protein>
    <submittedName>
        <fullName evidence="5">Surface antigen family protein</fullName>
    </submittedName>
</protein>
<sequence length="402" mass="45831">MKITLLSLVLCLLCSLNMAAQGSDIGSNPEDTTIHQLSKKELRRRKVAKRNIHYNILGGPSYTPDFGALIGGSALVTFRMNPSDTLQKRSVLPMAVAVMFEGGLNLMVKPQLFFKNDKFRIFGKFTYKNTLENFYGIGYATNKHYERSDSTSEYRYSGFQINPWFLFRLGKSNFFAGPQIDLSYDKISEPAKYLVDQPDYKRLGGTAHGYSNFSSGVGFLLTYDSRDIPANAYKGIYLDFRGLMYQKFLGGDNNFYRLEVDYRQYKKVGNRKVIAWTAQTKNVFGDVPMNQYALSGTPFDLRGYYMGQYRDKSSHVVLAEYRQMFNTDKSTWVKRMLHHLGFVAWGGCGFMGPTMGKIEGVLPNAGVGLRIEVQPRMNVRLDFGRNFANDQSLFYFNMTEAF</sequence>
<dbReference type="Pfam" id="PF01103">
    <property type="entry name" value="Omp85"/>
    <property type="match status" value="1"/>
</dbReference>
<organism evidence="5 6">
    <name type="scientific">Phocaeicola vulgatus str. 3975 RP4</name>
    <dbReference type="NCBI Taxonomy" id="1339352"/>
    <lineage>
        <taxon>Bacteria</taxon>
        <taxon>Pseudomonadati</taxon>
        <taxon>Bacteroidota</taxon>
        <taxon>Bacteroidia</taxon>
        <taxon>Bacteroidales</taxon>
        <taxon>Bacteroidaceae</taxon>
        <taxon>Phocaeicola</taxon>
    </lineage>
</organism>
<accession>A0A069S459</accession>
<comment type="subcellular location">
    <subcellularLocation>
        <location evidence="1">Membrane</location>
    </subcellularLocation>
</comment>
<evidence type="ECO:0000313" key="6">
    <source>
        <dbReference type="Proteomes" id="UP000027661"/>
    </source>
</evidence>
<feature type="signal peptide" evidence="3">
    <location>
        <begin position="1"/>
        <end position="19"/>
    </location>
</feature>
<dbReference type="GeneID" id="5301390"/>
<feature type="chain" id="PRO_5001668765" evidence="3">
    <location>
        <begin position="20"/>
        <end position="402"/>
    </location>
</feature>
<dbReference type="Proteomes" id="UP000027661">
    <property type="component" value="Unassembled WGS sequence"/>
</dbReference>
<keyword evidence="3" id="KW-0732">Signal</keyword>
<evidence type="ECO:0000259" key="4">
    <source>
        <dbReference type="Pfam" id="PF01103"/>
    </source>
</evidence>
<keyword evidence="2" id="KW-0472">Membrane</keyword>
<proteinExistence type="predicted"/>
<evidence type="ECO:0000256" key="2">
    <source>
        <dbReference type="ARBA" id="ARBA00023136"/>
    </source>
</evidence>
<dbReference type="EMBL" id="JNHM01000174">
    <property type="protein sequence ID" value="KDS43737.1"/>
    <property type="molecule type" value="Genomic_DNA"/>
</dbReference>
<feature type="domain" description="Bacterial surface antigen (D15)" evidence="4">
    <location>
        <begin position="126"/>
        <end position="398"/>
    </location>
</feature>
<evidence type="ECO:0000313" key="5">
    <source>
        <dbReference type="EMBL" id="KDS43737.1"/>
    </source>
</evidence>
<dbReference type="RefSeq" id="WP_005840194.1">
    <property type="nucleotide sequence ID" value="NZ_JNHM01000174.1"/>
</dbReference>
<dbReference type="Gene3D" id="2.40.160.50">
    <property type="entry name" value="membrane protein fhac: a member of the omp85/tpsb transporter family"/>
    <property type="match status" value="1"/>
</dbReference>
<dbReference type="PATRIC" id="fig|1339352.3.peg.4247"/>
<dbReference type="GO" id="GO:0019867">
    <property type="term" value="C:outer membrane"/>
    <property type="evidence" value="ECO:0007669"/>
    <property type="project" value="InterPro"/>
</dbReference>
<name>A0A069S459_PHOVU</name>
<dbReference type="InterPro" id="IPR000184">
    <property type="entry name" value="Bac_surfAg_D15"/>
</dbReference>
<gene>
    <name evidence="5" type="ORF">M099_4537</name>
</gene>
<reference evidence="5 6" key="1">
    <citation type="submission" date="2014-04" db="EMBL/GenBank/DDBJ databases">
        <authorList>
            <person name="Sears C."/>
            <person name="Carroll K."/>
            <person name="Sack B.R."/>
            <person name="Qadri F."/>
            <person name="Myers L.L."/>
            <person name="Chung G.-T."/>
            <person name="Escheverria P."/>
            <person name="Fraser C.M."/>
            <person name="Sadzewicz L."/>
            <person name="Shefchek K.A."/>
            <person name="Tallon L."/>
            <person name="Das S.P."/>
            <person name="Daugherty S."/>
            <person name="Mongodin E.F."/>
        </authorList>
    </citation>
    <scope>NUCLEOTIDE SEQUENCE [LARGE SCALE GENOMIC DNA]</scope>
    <source>
        <strain evidence="5 6">3975 RP4</strain>
    </source>
</reference>